<evidence type="ECO:0000313" key="2">
    <source>
        <dbReference type="EMBL" id="AXH50526.1"/>
    </source>
</evidence>
<dbReference type="Proteomes" id="UP000259467">
    <property type="component" value="Segment"/>
</dbReference>
<protein>
    <submittedName>
        <fullName evidence="2">Helix-turn-helix DNA-binding domain protein</fullName>
    </submittedName>
</protein>
<reference evidence="3" key="1">
    <citation type="submission" date="2018-06" db="EMBL/GenBank/DDBJ databases">
        <authorList>
            <person name="Zhirakovskaya E."/>
        </authorList>
    </citation>
    <scope>NUCLEOTIDE SEQUENCE [LARGE SCALE GENOMIC DNA]</scope>
</reference>
<evidence type="ECO:0000313" key="3">
    <source>
        <dbReference type="Proteomes" id="UP000259467"/>
    </source>
</evidence>
<keyword evidence="2" id="KW-0238">DNA-binding</keyword>
<organism evidence="2 3">
    <name type="scientific">Gordonia phage Ruthy</name>
    <dbReference type="NCBI Taxonomy" id="2250323"/>
    <lineage>
        <taxon>Viruses</taxon>
        <taxon>Duplodnaviria</taxon>
        <taxon>Heunggongvirae</taxon>
        <taxon>Uroviricota</taxon>
        <taxon>Caudoviricetes</taxon>
        <taxon>Ruthyvirus</taxon>
        <taxon>Ruthyvirus ruthy</taxon>
    </lineage>
</organism>
<sequence>MAGGAAADSSVDHRQSRCAQCDNPASARGLCIACYERHRRRQKAYGRWETTYVDARPVRDHVTALRAAGISNLRLRELTGISHTTVQTLMTGRPARGTGPSAKVSRSTADKLLSVPIPDIAFQAVALRRPVPALGTTRRLQALAANGYSQRDLCRRLGWHWQGNLTELFNGRARQITAVRAREVAALFTELQMIPGTDRQARARALARGWLPPLDWDEDTIDDPTHQPEHTTTPRNLADDLDEFEYLLDAGEHAAAACTRVGATPTAMIKRYERANRLVPPALASAAHTARARREQVAS</sequence>
<gene>
    <name evidence="2" type="primary">63</name>
    <name evidence="2" type="ORF">SEA_RUTHY_63</name>
</gene>
<dbReference type="GO" id="GO:0003677">
    <property type="term" value="F:DNA binding"/>
    <property type="evidence" value="ECO:0007669"/>
    <property type="project" value="UniProtKB-KW"/>
</dbReference>
<dbReference type="GeneID" id="54997887"/>
<proteinExistence type="predicted"/>
<name>A0A345L5H4_9CAUD</name>
<dbReference type="RefSeq" id="YP_009807012.1">
    <property type="nucleotide sequence ID" value="NC_048019.1"/>
</dbReference>
<dbReference type="KEGG" id="vg:54997887"/>
<feature type="region of interest" description="Disordered" evidence="1">
    <location>
        <begin position="217"/>
        <end position="237"/>
    </location>
</feature>
<evidence type="ECO:0000256" key="1">
    <source>
        <dbReference type="SAM" id="MobiDB-lite"/>
    </source>
</evidence>
<keyword evidence="3" id="KW-1185">Reference proteome</keyword>
<dbReference type="EMBL" id="MH536826">
    <property type="protein sequence ID" value="AXH50526.1"/>
    <property type="molecule type" value="Genomic_DNA"/>
</dbReference>
<accession>A0A345L5H4</accession>